<dbReference type="Proteomes" id="UP000256708">
    <property type="component" value="Unassembled WGS sequence"/>
</dbReference>
<dbReference type="RefSeq" id="WP_115568328.1">
    <property type="nucleotide sequence ID" value="NZ_QRGR01000044.1"/>
</dbReference>
<dbReference type="EMBL" id="QRGR01000044">
    <property type="protein sequence ID" value="RDV11295.1"/>
    <property type="molecule type" value="Genomic_DNA"/>
</dbReference>
<accession>A0A3D8L1P9</accession>
<protein>
    <submittedName>
        <fullName evidence="1">Uncharacterized protein</fullName>
    </submittedName>
</protein>
<comment type="caution">
    <text evidence="1">The sequence shown here is derived from an EMBL/GenBank/DDBJ whole genome shotgun (WGS) entry which is preliminary data.</text>
</comment>
<reference evidence="2" key="1">
    <citation type="submission" date="2018-08" db="EMBL/GenBank/DDBJ databases">
        <authorList>
            <person name="Liu Z.-W."/>
            <person name="Du Z.-J."/>
        </authorList>
    </citation>
    <scope>NUCLEOTIDE SEQUENCE [LARGE SCALE GENOMIC DNA]</scope>
    <source>
        <strain evidence="2">H4X</strain>
    </source>
</reference>
<name>A0A3D8L1P9_9BACT</name>
<gene>
    <name evidence="1" type="ORF">DXT99_25005</name>
</gene>
<dbReference type="AlphaFoldDB" id="A0A3D8L1P9"/>
<keyword evidence="2" id="KW-1185">Reference proteome</keyword>
<organism evidence="1 2">
    <name type="scientific">Pontibacter diazotrophicus</name>
    <dbReference type="NCBI Taxonomy" id="1400979"/>
    <lineage>
        <taxon>Bacteria</taxon>
        <taxon>Pseudomonadati</taxon>
        <taxon>Bacteroidota</taxon>
        <taxon>Cytophagia</taxon>
        <taxon>Cytophagales</taxon>
        <taxon>Hymenobacteraceae</taxon>
        <taxon>Pontibacter</taxon>
    </lineage>
</organism>
<evidence type="ECO:0000313" key="1">
    <source>
        <dbReference type="EMBL" id="RDV11295.1"/>
    </source>
</evidence>
<sequence length="82" mass="9079">MLQLTLKLSALYVTCEELRFLNSDKAEVVAVGFKVKYSKGFHGCQDALPCAIGSELGRDWPVESPALWIINSGMNNISESMR</sequence>
<evidence type="ECO:0000313" key="2">
    <source>
        <dbReference type="Proteomes" id="UP000256708"/>
    </source>
</evidence>
<proteinExistence type="predicted"/>